<feature type="domain" description="FHA" evidence="3">
    <location>
        <begin position="401"/>
        <end position="451"/>
    </location>
</feature>
<evidence type="ECO:0000259" key="3">
    <source>
        <dbReference type="PROSITE" id="PS50006"/>
    </source>
</evidence>
<dbReference type="Proteomes" id="UP000002026">
    <property type="component" value="Chromosome"/>
</dbReference>
<dbReference type="Gene3D" id="2.60.200.20">
    <property type="match status" value="1"/>
</dbReference>
<sequence length="474" mass="52071">MGFFSKFEGKMEDTFEGTANKISNAPISPVQIVKKAEKQMRRERVVSAGKEYAPTLYTVLVNADDDQRLFGFYPTLAGETETRLAATASDEGLFMDGQPLVRFIVDENLKHGKFDVIAEVVSAPIIEELRKEEMQRYGMAASEQSVVSAQPVAMPDPQPVVAQSPVQVRPGLDLPDIFGADPEPVAAVPAFAQQPFGYQQDAYGMQNGAYPQTANDMAYPQASDYQPVEEVKPPLPYVPEEEIDRSIDYGEYTFDSHNFTDYNAPQEPEAEEQPAQNAAHPVTSNPLVASGTALPDLPSTAPDNDTYAAQGQVFGAPAAQVQAPQQYQQPQYQQQYGYQQPYQQPYGYQQPAQQYNPYAPATSAFVGGQQQVGYPPAQRAAVARLIDTASNRAYALATQRVLVGRETSNDIVVNDLNTSRHHAEIHFEPQGVWVITDLGSTNGTYVNGQPVSRRGLQEGDRITLGATDFIFTLR</sequence>
<name>C7N3H9_SLAHD</name>
<dbReference type="KEGG" id="shi:Shel_27030"/>
<dbReference type="InterPro" id="IPR022128">
    <property type="entry name" value="FhaA_N"/>
</dbReference>
<dbReference type="AlphaFoldDB" id="C7N3H9"/>
<dbReference type="SMART" id="SM00240">
    <property type="entry name" value="FHA"/>
    <property type="match status" value="1"/>
</dbReference>
<accession>C7N3H9</accession>
<evidence type="ECO:0000256" key="1">
    <source>
        <dbReference type="ARBA" id="ARBA00022553"/>
    </source>
</evidence>
<gene>
    <name evidence="4" type="ordered locus">Shel_27030</name>
</gene>
<dbReference type="InterPro" id="IPR008984">
    <property type="entry name" value="SMAD_FHA_dom_sf"/>
</dbReference>
<proteinExistence type="predicted"/>
<dbReference type="Pfam" id="PF12401">
    <property type="entry name" value="FhaA_N"/>
    <property type="match status" value="1"/>
</dbReference>
<dbReference type="STRING" id="471855.Shel_27030"/>
<dbReference type="InterPro" id="IPR050923">
    <property type="entry name" value="Cell_Proc_Reg/RNA_Proc"/>
</dbReference>
<dbReference type="HOGENOM" id="CLU_047963_3_0_11"/>
<protein>
    <submittedName>
        <fullName evidence="4">FHA domain-containing protein</fullName>
    </submittedName>
</protein>
<dbReference type="PANTHER" id="PTHR23308">
    <property type="entry name" value="NUCLEAR INHIBITOR OF PROTEIN PHOSPHATASE-1"/>
    <property type="match status" value="1"/>
</dbReference>
<feature type="region of interest" description="Disordered" evidence="2">
    <location>
        <begin position="259"/>
        <end position="307"/>
    </location>
</feature>
<dbReference type="eggNOG" id="COG1716">
    <property type="taxonomic scope" value="Bacteria"/>
</dbReference>
<dbReference type="CDD" id="cd00060">
    <property type="entry name" value="FHA"/>
    <property type="match status" value="1"/>
</dbReference>
<evidence type="ECO:0000313" key="4">
    <source>
        <dbReference type="EMBL" id="ACV23702.1"/>
    </source>
</evidence>
<evidence type="ECO:0000313" key="5">
    <source>
        <dbReference type="Proteomes" id="UP000002026"/>
    </source>
</evidence>
<dbReference type="InterPro" id="IPR042287">
    <property type="entry name" value="FhaA_N_sf"/>
</dbReference>
<dbReference type="EMBL" id="CP001684">
    <property type="protein sequence ID" value="ACV23702.1"/>
    <property type="molecule type" value="Genomic_DNA"/>
</dbReference>
<feature type="compositionally biased region" description="Low complexity" evidence="2">
    <location>
        <begin position="263"/>
        <end position="279"/>
    </location>
</feature>
<dbReference type="Gene3D" id="3.30.2320.60">
    <property type="entry name" value="FhaA, phosphopeptide-binding domain (DUF3662)"/>
    <property type="match status" value="1"/>
</dbReference>
<organism evidence="4 5">
    <name type="scientific">Slackia heliotrinireducens (strain ATCC 29202 / DSM 20476 / NCTC 11029 / RHS 1)</name>
    <name type="common">Peptococcus heliotrinreducens</name>
    <dbReference type="NCBI Taxonomy" id="471855"/>
    <lineage>
        <taxon>Bacteria</taxon>
        <taxon>Bacillati</taxon>
        <taxon>Actinomycetota</taxon>
        <taxon>Coriobacteriia</taxon>
        <taxon>Eggerthellales</taxon>
        <taxon>Eggerthellaceae</taxon>
        <taxon>Slackia</taxon>
    </lineage>
</organism>
<evidence type="ECO:0000256" key="2">
    <source>
        <dbReference type="SAM" id="MobiDB-lite"/>
    </source>
</evidence>
<reference evidence="4 5" key="1">
    <citation type="journal article" date="2009" name="Stand. Genomic Sci.">
        <title>Complete genome sequence of Slackia heliotrinireducens type strain (RHS 1).</title>
        <authorList>
            <person name="Pukall R."/>
            <person name="Lapidus A."/>
            <person name="Nolan M."/>
            <person name="Copeland A."/>
            <person name="Glavina Del Rio T."/>
            <person name="Lucas S."/>
            <person name="Chen F."/>
            <person name="Tice H."/>
            <person name="Cheng J.F."/>
            <person name="Chertkov O."/>
            <person name="Bruce D."/>
            <person name="Goodwin L."/>
            <person name="Kuske C."/>
            <person name="Brettin T."/>
            <person name="Detter J.C."/>
            <person name="Han C."/>
            <person name="Pitluck S."/>
            <person name="Pati A."/>
            <person name="Mavrommatis K."/>
            <person name="Ivanova N."/>
            <person name="Ovchinnikova G."/>
            <person name="Chen A."/>
            <person name="Palaniappan K."/>
            <person name="Schneider S."/>
            <person name="Rohde M."/>
            <person name="Chain P."/>
            <person name="D'haeseleer P."/>
            <person name="Goker M."/>
            <person name="Bristow J."/>
            <person name="Eisen J.A."/>
            <person name="Markowitz V."/>
            <person name="Kyrpides N.C."/>
            <person name="Klenk H.P."/>
            <person name="Hugenholtz P."/>
        </authorList>
    </citation>
    <scope>NUCLEOTIDE SEQUENCE [LARGE SCALE GENOMIC DNA]</scope>
    <source>
        <strain evidence="5">ATCC 29202 / DSM 20476 / NCTC 11029 / RHS 1</strain>
    </source>
</reference>
<keyword evidence="1" id="KW-0597">Phosphoprotein</keyword>
<keyword evidence="5" id="KW-1185">Reference proteome</keyword>
<dbReference type="InterPro" id="IPR000253">
    <property type="entry name" value="FHA_dom"/>
</dbReference>
<dbReference type="Pfam" id="PF00498">
    <property type="entry name" value="FHA"/>
    <property type="match status" value="1"/>
</dbReference>
<dbReference type="PROSITE" id="PS50006">
    <property type="entry name" value="FHA_DOMAIN"/>
    <property type="match status" value="1"/>
</dbReference>
<dbReference type="SUPFAM" id="SSF49879">
    <property type="entry name" value="SMAD/FHA domain"/>
    <property type="match status" value="1"/>
</dbReference>